<evidence type="ECO:0000313" key="3">
    <source>
        <dbReference type="Proteomes" id="UP001597214"/>
    </source>
</evidence>
<keyword evidence="1" id="KW-0732">Signal</keyword>
<dbReference type="RefSeq" id="WP_377929356.1">
    <property type="nucleotide sequence ID" value="NZ_JBHUEM010000039.1"/>
</dbReference>
<protein>
    <recommendedName>
        <fullName evidence="4">Lipoprotein</fullName>
    </recommendedName>
</protein>
<reference evidence="3" key="1">
    <citation type="journal article" date="2019" name="Int. J. Syst. Evol. Microbiol.">
        <title>The Global Catalogue of Microorganisms (GCM) 10K type strain sequencing project: providing services to taxonomists for standard genome sequencing and annotation.</title>
        <authorList>
            <consortium name="The Broad Institute Genomics Platform"/>
            <consortium name="The Broad Institute Genome Sequencing Center for Infectious Disease"/>
            <person name="Wu L."/>
            <person name="Ma J."/>
        </authorList>
    </citation>
    <scope>NUCLEOTIDE SEQUENCE [LARGE SCALE GENOMIC DNA]</scope>
    <source>
        <strain evidence="3">CCUG 49339</strain>
    </source>
</reference>
<organism evidence="2 3">
    <name type="scientific">Bacillus salitolerans</name>
    <dbReference type="NCBI Taxonomy" id="1437434"/>
    <lineage>
        <taxon>Bacteria</taxon>
        <taxon>Bacillati</taxon>
        <taxon>Bacillota</taxon>
        <taxon>Bacilli</taxon>
        <taxon>Bacillales</taxon>
        <taxon>Bacillaceae</taxon>
        <taxon>Bacillus</taxon>
    </lineage>
</organism>
<evidence type="ECO:0000256" key="1">
    <source>
        <dbReference type="SAM" id="SignalP"/>
    </source>
</evidence>
<feature type="signal peptide" evidence="1">
    <location>
        <begin position="1"/>
        <end position="19"/>
    </location>
</feature>
<proteinExistence type="predicted"/>
<dbReference type="Proteomes" id="UP001597214">
    <property type="component" value="Unassembled WGS sequence"/>
</dbReference>
<comment type="caution">
    <text evidence="2">The sequence shown here is derived from an EMBL/GenBank/DDBJ whole genome shotgun (WGS) entry which is preliminary data.</text>
</comment>
<dbReference type="PROSITE" id="PS51257">
    <property type="entry name" value="PROKAR_LIPOPROTEIN"/>
    <property type="match status" value="1"/>
</dbReference>
<accession>A0ABW4LTG1</accession>
<feature type="chain" id="PRO_5045693936" description="Lipoprotein" evidence="1">
    <location>
        <begin position="20"/>
        <end position="110"/>
    </location>
</feature>
<keyword evidence="3" id="KW-1185">Reference proteome</keyword>
<dbReference type="EMBL" id="JBHUEM010000039">
    <property type="protein sequence ID" value="MFD1738141.1"/>
    <property type="molecule type" value="Genomic_DNA"/>
</dbReference>
<evidence type="ECO:0008006" key="4">
    <source>
        <dbReference type="Google" id="ProtNLM"/>
    </source>
</evidence>
<sequence>MKKLALLLICITFITACSSQDQTSTELCGYGPMMVVNGKDYLKIPVKKSFNLEQKLGVIKEKLDEMYHPEQNFSSNSLEVGSTIYSVKGYEQYLIAKTVDNKYYLFEEIY</sequence>
<evidence type="ECO:0000313" key="2">
    <source>
        <dbReference type="EMBL" id="MFD1738141.1"/>
    </source>
</evidence>
<name>A0ABW4LTG1_9BACI</name>
<gene>
    <name evidence="2" type="ORF">ACFSCX_16560</name>
</gene>